<name>C4ZHV1_AGARV</name>
<organism evidence="2 3">
    <name type="scientific">Agathobacter rectalis (strain ATCC 33656 / DSM 3377 / JCM 17463 / KCTC 5835 / VPI 0990)</name>
    <name type="common">Eubacterium rectale</name>
    <dbReference type="NCBI Taxonomy" id="515619"/>
    <lineage>
        <taxon>Bacteria</taxon>
        <taxon>Bacillati</taxon>
        <taxon>Bacillota</taxon>
        <taxon>Clostridia</taxon>
        <taxon>Lachnospirales</taxon>
        <taxon>Lachnospiraceae</taxon>
        <taxon>Agathobacter</taxon>
    </lineage>
</organism>
<feature type="signal peptide" evidence="1">
    <location>
        <begin position="1"/>
        <end position="30"/>
    </location>
</feature>
<evidence type="ECO:0000313" key="2">
    <source>
        <dbReference type="EMBL" id="ACR76588.1"/>
    </source>
</evidence>
<dbReference type="AlphaFoldDB" id="C4ZHV1"/>
<evidence type="ECO:0000256" key="1">
    <source>
        <dbReference type="SAM" id="SignalP"/>
    </source>
</evidence>
<gene>
    <name evidence="2" type="ordered locus">EUBREC_2859</name>
</gene>
<dbReference type="HOGENOM" id="CLU_642128_0_0_9"/>
<evidence type="ECO:0000313" key="3">
    <source>
        <dbReference type="Proteomes" id="UP000001477"/>
    </source>
</evidence>
<keyword evidence="1" id="KW-0732">Signal</keyword>
<sequence length="434" mass="48319">MGELYMNKHHKTVLIPALCIAAFFTMSACADSKTADTQQKNTADKSYTQQGIDIAAYEKKLADNRENYKLGCEQYSTDTDAVKNKDYRNLSFTNCTFKDMPETNELYVMEGGVHGITTQESWDTIKDWLESIGKLDTTDMDSEVRIINSDLGMDDTKETPYSYPALKDHMDLASGVGALVNTNECHIQIADNGIYSMSDGKIGAYLNTDAHASSDALGTYTDDVVKSGTIDELGKESYQLINGELTIEQGAELTGEYFENGTPFVPTDGITLSVPEVRVFKLGQVYGYDYMVQRQYHGVPIAYHDYGNYQIYGNEYNFEEDIKHAYVVDSDGVSAYAGVNDSEPLENLYSSDGILGIKDAADILSGKMAKFLNVDVQSVCLTYVPLNFGDGSECKIYLPAWQFDGINRTKDENIRMYLDAFTGEVYYYTYGEAA</sequence>
<dbReference type="EMBL" id="CP001107">
    <property type="protein sequence ID" value="ACR76588.1"/>
    <property type="molecule type" value="Genomic_DNA"/>
</dbReference>
<proteinExistence type="predicted"/>
<dbReference type="Proteomes" id="UP000001477">
    <property type="component" value="Chromosome"/>
</dbReference>
<dbReference type="PaxDb" id="515619-EUBREC_2859"/>
<accession>C4ZHV1</accession>
<dbReference type="STRING" id="515619.EUBREC_2859"/>
<dbReference type="KEGG" id="ere:EUBREC_2859"/>
<protein>
    <submittedName>
        <fullName evidence="2">Uncharacterized protein</fullName>
    </submittedName>
</protein>
<feature type="chain" id="PRO_5002945302" evidence="1">
    <location>
        <begin position="31"/>
        <end position="434"/>
    </location>
</feature>
<reference evidence="2 3" key="1">
    <citation type="journal article" date="2009" name="Proc. Natl. Acad. Sci. U.S.A.">
        <title>Characterizing a model human gut microbiota composed of members of its two dominant bacterial phyla.</title>
        <authorList>
            <person name="Mahowald M.A."/>
            <person name="Rey F.E."/>
            <person name="Seedorf H."/>
            <person name="Turnbaugh P.J."/>
            <person name="Fulton R.S."/>
            <person name="Wollam A."/>
            <person name="Shah N."/>
            <person name="Wang C."/>
            <person name="Magrini V."/>
            <person name="Wilson R.K."/>
            <person name="Cantarel B.L."/>
            <person name="Coutinho P.M."/>
            <person name="Henrissat B."/>
            <person name="Crock L.W."/>
            <person name="Russell A."/>
            <person name="Verberkmoes N.C."/>
            <person name="Hettich R.L."/>
            <person name="Gordon J.I."/>
        </authorList>
    </citation>
    <scope>NUCLEOTIDE SEQUENCE [LARGE SCALE GENOMIC DNA]</scope>
    <source>
        <strain evidence="3">ATCC 33656 / DSM 3377 / JCM 17463 / KCTC 5835 / LMG 30912 / VPI 0990</strain>
    </source>
</reference>